<accession>A0AAE3H1R6</accession>
<dbReference type="InterPro" id="IPR047272">
    <property type="entry name" value="S49_SppA_C"/>
</dbReference>
<feature type="domain" description="Peptidase S49" evidence="8">
    <location>
        <begin position="369"/>
        <end position="520"/>
    </location>
</feature>
<name>A0AAE3H1R6_9BACT</name>
<evidence type="ECO:0000256" key="1">
    <source>
        <dbReference type="ARBA" id="ARBA00004370"/>
    </source>
</evidence>
<evidence type="ECO:0000256" key="2">
    <source>
        <dbReference type="ARBA" id="ARBA00008683"/>
    </source>
</evidence>
<protein>
    <submittedName>
        <fullName evidence="9">Signal peptide peptidase SppA</fullName>
    </submittedName>
</protein>
<dbReference type="GO" id="GO:0004176">
    <property type="term" value="F:ATP-dependent peptidase activity"/>
    <property type="evidence" value="ECO:0007669"/>
    <property type="project" value="InterPro"/>
</dbReference>
<gene>
    <name evidence="9" type="primary">sppA</name>
    <name evidence="9" type="ORF">EGI31_10215</name>
</gene>
<dbReference type="SUPFAM" id="SSF52096">
    <property type="entry name" value="ClpP/crotonase"/>
    <property type="match status" value="2"/>
</dbReference>
<dbReference type="Gene3D" id="3.90.226.10">
    <property type="entry name" value="2-enoyl-CoA Hydratase, Chain A, domain 1"/>
    <property type="match status" value="3"/>
</dbReference>
<dbReference type="NCBIfam" id="TIGR00706">
    <property type="entry name" value="SppA_dom"/>
    <property type="match status" value="1"/>
</dbReference>
<dbReference type="EMBL" id="RJUF01000025">
    <property type="protein sequence ID" value="MCP9763333.1"/>
    <property type="molecule type" value="Genomic_DNA"/>
</dbReference>
<dbReference type="PANTHER" id="PTHR33209:SF1">
    <property type="entry name" value="PEPTIDASE S49 DOMAIN-CONTAINING PROTEIN"/>
    <property type="match status" value="1"/>
</dbReference>
<dbReference type="GO" id="GO:0004252">
    <property type="term" value="F:serine-type endopeptidase activity"/>
    <property type="evidence" value="ECO:0007669"/>
    <property type="project" value="InterPro"/>
</dbReference>
<dbReference type="CDD" id="cd07023">
    <property type="entry name" value="S49_Sppa_N_C"/>
    <property type="match status" value="1"/>
</dbReference>
<comment type="similarity">
    <text evidence="2">Belongs to the peptidase S49 family.</text>
</comment>
<evidence type="ECO:0000256" key="5">
    <source>
        <dbReference type="ARBA" id="ARBA00022825"/>
    </source>
</evidence>
<evidence type="ECO:0000259" key="8">
    <source>
        <dbReference type="Pfam" id="PF01343"/>
    </source>
</evidence>
<dbReference type="Gene3D" id="6.20.330.10">
    <property type="match status" value="1"/>
</dbReference>
<dbReference type="PIRSF" id="PIRSF001217">
    <property type="entry name" value="Protease_4_SppA"/>
    <property type="match status" value="1"/>
</dbReference>
<dbReference type="GO" id="GO:0006465">
    <property type="term" value="P:signal peptide processing"/>
    <property type="evidence" value="ECO:0007669"/>
    <property type="project" value="InterPro"/>
</dbReference>
<comment type="subcellular location">
    <subcellularLocation>
        <location evidence="1">Membrane</location>
    </subcellularLocation>
</comment>
<evidence type="ECO:0000256" key="7">
    <source>
        <dbReference type="PIRSR" id="PIRSR001217-1"/>
    </source>
</evidence>
<dbReference type="AlphaFoldDB" id="A0AAE3H1R6"/>
<dbReference type="InterPro" id="IPR029045">
    <property type="entry name" value="ClpP/crotonase-like_dom_sf"/>
</dbReference>
<reference evidence="9 10" key="1">
    <citation type="submission" date="2018-11" db="EMBL/GenBank/DDBJ databases">
        <title>Novel bacteria species description.</title>
        <authorList>
            <person name="Han J.-H."/>
        </authorList>
    </citation>
    <scope>NUCLEOTIDE SEQUENCE [LARGE SCALE GENOMIC DNA]</scope>
    <source>
        <strain evidence="9 10">KCTC23259</strain>
    </source>
</reference>
<evidence type="ECO:0000313" key="9">
    <source>
        <dbReference type="EMBL" id="MCP9763333.1"/>
    </source>
</evidence>
<keyword evidence="6" id="KW-0472">Membrane</keyword>
<feature type="domain" description="Peptidase S49" evidence="8">
    <location>
        <begin position="122"/>
        <end position="275"/>
    </location>
</feature>
<dbReference type="PANTHER" id="PTHR33209">
    <property type="entry name" value="PROTEASE 4"/>
    <property type="match status" value="1"/>
</dbReference>
<dbReference type="InterPro" id="IPR047217">
    <property type="entry name" value="S49_SppA_67K_type_N"/>
</dbReference>
<keyword evidence="5" id="KW-0720">Serine protease</keyword>
<evidence type="ECO:0000256" key="3">
    <source>
        <dbReference type="ARBA" id="ARBA00022670"/>
    </source>
</evidence>
<dbReference type="CDD" id="cd07018">
    <property type="entry name" value="S49_SppA_67K_type"/>
    <property type="match status" value="1"/>
</dbReference>
<dbReference type="Proteomes" id="UP001204144">
    <property type="component" value="Unassembled WGS sequence"/>
</dbReference>
<feature type="active site" description="Nucleophile" evidence="7">
    <location>
        <position position="385"/>
    </location>
</feature>
<dbReference type="InterPro" id="IPR002142">
    <property type="entry name" value="Peptidase_S49"/>
</dbReference>
<dbReference type="NCBIfam" id="TIGR00705">
    <property type="entry name" value="SppA_67K"/>
    <property type="match status" value="1"/>
</dbReference>
<dbReference type="InterPro" id="IPR001907">
    <property type="entry name" value="ClpP"/>
</dbReference>
<feature type="active site" description="Proton donor/acceptor" evidence="7">
    <location>
        <position position="190"/>
    </location>
</feature>
<dbReference type="Pfam" id="PF01343">
    <property type="entry name" value="Peptidase_S49"/>
    <property type="match status" value="2"/>
</dbReference>
<dbReference type="GO" id="GO:0016020">
    <property type="term" value="C:membrane"/>
    <property type="evidence" value="ECO:0007669"/>
    <property type="project" value="UniProtKB-SubCell"/>
</dbReference>
<comment type="caution">
    <text evidence="9">The sequence shown here is derived from an EMBL/GenBank/DDBJ whole genome shotgun (WGS) entry which is preliminary data.</text>
</comment>
<sequence>MLQFLKYVLATIIGIFLFSLLSLFLVIGIGSAMSSGEDETSIKSNSILQLDLNTQIAENSTKEDPFSEIFSNGEQKTGLVDLKAAIANAKLDPNIKGISIKLEYPMAGFAEIEEIRNALIDFKKSGKFVYTYAEIMTEKAVYLSSVATKSFLNPAGGIEFNGLDAEITFMKGLFDKIGVKPVIFRVGQFKSFVEPYIRTDMSPENKMQVSEYLGSISNHIYTKIAEEKGISKTEIDNVLNKALIQEPEDAVKYKILTNVGYEDEYDAALKKAAGIKESAKLSFVKLGSYKKAKKYVKEGSRDNRIAVIVAEGDIISGEGNSESIGSETFLKELRKAKNDKKIKAIVLRINSPGGSALASDVMWREIQLTKKVKPVIASMGSVAASGGYYMAMGCDTIVALPTTITGSIGIFGMLFNAQELMNNKLGITFDGVKTHEFADSPSLTREMSDAEKMLIQNSVNRGYEKFTSKAAAGRKMPIEKLKEVAGGRVWTGVQAKNVGLVDVLGGLDDAVEIAAKRVKLKAGEYQVKYYPYPKSDFEQIMEKFSKSQEEAKLKEYLGVFAPMAKEIKYLKNMEKLQAKLPYNLEIK</sequence>
<keyword evidence="4" id="KW-0378">Hydrolase</keyword>
<evidence type="ECO:0000256" key="4">
    <source>
        <dbReference type="ARBA" id="ARBA00022801"/>
    </source>
</evidence>
<keyword evidence="10" id="KW-1185">Reference proteome</keyword>
<dbReference type="RefSeq" id="WP_255037116.1">
    <property type="nucleotide sequence ID" value="NZ_RJUF01000025.1"/>
</dbReference>
<evidence type="ECO:0000256" key="6">
    <source>
        <dbReference type="ARBA" id="ARBA00023136"/>
    </source>
</evidence>
<organism evidence="9 10">
    <name type="scientific">Lacihabitans soyangensis</name>
    <dbReference type="NCBI Taxonomy" id="869394"/>
    <lineage>
        <taxon>Bacteria</taxon>
        <taxon>Pseudomonadati</taxon>
        <taxon>Bacteroidota</taxon>
        <taxon>Cytophagia</taxon>
        <taxon>Cytophagales</taxon>
        <taxon>Leadbetterellaceae</taxon>
        <taxon>Lacihabitans</taxon>
    </lineage>
</organism>
<keyword evidence="3" id="KW-0645">Protease</keyword>
<dbReference type="PRINTS" id="PR00127">
    <property type="entry name" value="CLPPROTEASEP"/>
</dbReference>
<dbReference type="InterPro" id="IPR004635">
    <property type="entry name" value="Pept_S49_SppA"/>
</dbReference>
<evidence type="ECO:0000313" key="10">
    <source>
        <dbReference type="Proteomes" id="UP001204144"/>
    </source>
</evidence>
<proteinExistence type="inferred from homology"/>
<dbReference type="InterPro" id="IPR004634">
    <property type="entry name" value="Pept_S49_pIV"/>
</dbReference>